<dbReference type="EMBL" id="GGEC01019923">
    <property type="protein sequence ID" value="MBX00407.1"/>
    <property type="molecule type" value="Transcribed_RNA"/>
</dbReference>
<sequence length="76" mass="8700">MFVTGYLQGFCGEKQHLSPANEDGPVISCEVHAPDHREESRHVRLIDRWRERKVLPLNEGTLIYIEGGGEMVKETH</sequence>
<accession>A0A2P2K3W4</accession>
<evidence type="ECO:0000313" key="1">
    <source>
        <dbReference type="EMBL" id="MBX00407.1"/>
    </source>
</evidence>
<protein>
    <submittedName>
        <fullName evidence="1">Uncharacterized protein</fullName>
    </submittedName>
</protein>
<reference evidence="1" key="1">
    <citation type="submission" date="2018-02" db="EMBL/GenBank/DDBJ databases">
        <title>Rhizophora mucronata_Transcriptome.</title>
        <authorList>
            <person name="Meera S.P."/>
            <person name="Sreeshan A."/>
            <person name="Augustine A."/>
        </authorList>
    </citation>
    <scope>NUCLEOTIDE SEQUENCE</scope>
    <source>
        <tissue evidence="1">Leaf</tissue>
    </source>
</reference>
<dbReference type="AlphaFoldDB" id="A0A2P2K3W4"/>
<proteinExistence type="predicted"/>
<organism evidence="1">
    <name type="scientific">Rhizophora mucronata</name>
    <name type="common">Asiatic mangrove</name>
    <dbReference type="NCBI Taxonomy" id="61149"/>
    <lineage>
        <taxon>Eukaryota</taxon>
        <taxon>Viridiplantae</taxon>
        <taxon>Streptophyta</taxon>
        <taxon>Embryophyta</taxon>
        <taxon>Tracheophyta</taxon>
        <taxon>Spermatophyta</taxon>
        <taxon>Magnoliopsida</taxon>
        <taxon>eudicotyledons</taxon>
        <taxon>Gunneridae</taxon>
        <taxon>Pentapetalae</taxon>
        <taxon>rosids</taxon>
        <taxon>fabids</taxon>
        <taxon>Malpighiales</taxon>
        <taxon>Rhizophoraceae</taxon>
        <taxon>Rhizophora</taxon>
    </lineage>
</organism>
<name>A0A2P2K3W4_RHIMU</name>